<dbReference type="SMART" id="SM00606">
    <property type="entry name" value="CBD_IV"/>
    <property type="match status" value="1"/>
</dbReference>
<dbReference type="Pfam" id="PF01915">
    <property type="entry name" value="Glyco_hydro_3_C"/>
    <property type="match status" value="1"/>
</dbReference>
<evidence type="ECO:0000256" key="3">
    <source>
        <dbReference type="ARBA" id="ARBA00022801"/>
    </source>
</evidence>
<dbReference type="GO" id="GO:0031222">
    <property type="term" value="P:arabinan catabolic process"/>
    <property type="evidence" value="ECO:0007669"/>
    <property type="project" value="TreeGrafter"/>
</dbReference>
<dbReference type="InterPro" id="IPR044993">
    <property type="entry name" value="BXL"/>
</dbReference>
<dbReference type="PANTHER" id="PTHR42721">
    <property type="entry name" value="SUGAR HYDROLASE-RELATED"/>
    <property type="match status" value="1"/>
</dbReference>
<dbReference type="Pfam" id="PF14310">
    <property type="entry name" value="Fn3-like"/>
    <property type="match status" value="1"/>
</dbReference>
<dbReference type="GO" id="GO:0008422">
    <property type="term" value="F:beta-glucosidase activity"/>
    <property type="evidence" value="ECO:0007669"/>
    <property type="project" value="UniProtKB-ARBA"/>
</dbReference>
<dbReference type="PROSITE" id="PS51175">
    <property type="entry name" value="CBM6"/>
    <property type="match status" value="1"/>
</dbReference>
<evidence type="ECO:0000256" key="4">
    <source>
        <dbReference type="ARBA" id="ARBA00058905"/>
    </source>
</evidence>
<dbReference type="InterPro" id="IPR005084">
    <property type="entry name" value="CBM6"/>
</dbReference>
<feature type="chain" id="PRO_5036838487" description="Exo-alpha-(1-&gt;6)-L-arabinopyranosidase" evidence="6">
    <location>
        <begin position="27"/>
        <end position="975"/>
    </location>
</feature>
<dbReference type="RefSeq" id="WP_210157899.1">
    <property type="nucleotide sequence ID" value="NZ_JAFCNB010000013.1"/>
</dbReference>
<dbReference type="GO" id="GO:0009044">
    <property type="term" value="F:xylan 1,4-beta-xylosidase activity"/>
    <property type="evidence" value="ECO:0007669"/>
    <property type="project" value="InterPro"/>
</dbReference>
<dbReference type="GO" id="GO:0045493">
    <property type="term" value="P:xylan catabolic process"/>
    <property type="evidence" value="ECO:0007669"/>
    <property type="project" value="InterPro"/>
</dbReference>
<evidence type="ECO:0000256" key="2">
    <source>
        <dbReference type="ARBA" id="ARBA00022729"/>
    </source>
</evidence>
<sequence length="975" mass="103973">MSPRLPIAAAAVLALALGLGVAPAAAADDPPFRDPSLPLAQRVDDLLGRLTLDEKVSMLHQYSPAIDRLGIKMFKSGTEALHGVAWSTDYTQNGAVITANGTVFPQAVGLASTWDTALIKRVGSAVGDEARGFHAQNPTVWGLNLWAPVVNLLRDPRWGRNEEGYSEDPTLTGAISTAYGSGIEGGDPDHLKAAPTLKHYLANNNEVHRDTTSSELPPRVKHEYDEAAFKPAISADAATGVMASYNLVNGRPNTVSPDLNEVVRSWTARSLFNVSDAWAPNNLTASEGYYATQPEADAALIKAGIDSLTVDDTNGAPTVTAVKDALAKGLLQESDVDNAVRHQLDLRFRLGEFDPDGGPYGKITKDVINSPANQKLARETAAKAVVMLKNSGGALPLKPGKKVAVVGPLADVLYTDWYSGSLPYKVTPLDGIQERAASVTSSEGVDRIALKDVATGRYISAPAAGGDLKESATALGDTEKFDAFDWGQGVLALRSVANGKYVSRANWATLTNTADQPSGWFVQEQFKLEQQADGTYLIHYAGYETAYDWFGPNAYVKAAADGTLSLTTADDATHYAKEVVSSGLDDAVAKAKSADVAVVVVGSMPFINGREDHDRTDMNLAAGQEALVKAVRKANPNTVVVLENSYPTTINWEQDNVPAILWTTHAGAETGHALADVLYGDVNPAGRLTQTWYRSAADVPDILDYDIVKKDRTYLYYKGSPLYPFGYGLSYTTFGYQGLKATPKGDGYDVSVKVTNTGSRAGDEVVQLYTHQHSSRVKQPVKQLRAFQRVSLAPGRTTTVTFHLKTADLALWDVTRNKWTVETATHDVMVGSSSAAIRQRTTINVKGERIPHRDLSAPTRAVDFDDYSGVHLVDETKVRGDAVAGTDGTWIAFKDVALGHPAGVTAGVASTGGGSIQLRLGSPTGRLVSTVRVPATGGVYSWATATGAVAGANGVGDLYVVFKGDLRLKDLKLTS</sequence>
<dbReference type="CDD" id="cd04084">
    <property type="entry name" value="CBM6_xylanase-like"/>
    <property type="match status" value="1"/>
</dbReference>
<dbReference type="EMBL" id="JAFCNB010000013">
    <property type="protein sequence ID" value="MBP2706621.1"/>
    <property type="molecule type" value="Genomic_DNA"/>
</dbReference>
<dbReference type="InterPro" id="IPR002772">
    <property type="entry name" value="Glyco_hydro_3_C"/>
</dbReference>
<dbReference type="Gene3D" id="2.60.120.380">
    <property type="match status" value="1"/>
</dbReference>
<dbReference type="InterPro" id="IPR036881">
    <property type="entry name" value="Glyco_hydro_3_C_sf"/>
</dbReference>
<dbReference type="InterPro" id="IPR017853">
    <property type="entry name" value="GH"/>
</dbReference>
<feature type="domain" description="CBM6" evidence="7">
    <location>
        <begin position="857"/>
        <end position="974"/>
    </location>
</feature>
<evidence type="ECO:0000313" key="8">
    <source>
        <dbReference type="EMBL" id="MBP2706621.1"/>
    </source>
</evidence>
<dbReference type="Pfam" id="PF00933">
    <property type="entry name" value="Glyco_hydro_3"/>
    <property type="match status" value="1"/>
</dbReference>
<dbReference type="Pfam" id="PF03422">
    <property type="entry name" value="CBM_6"/>
    <property type="match status" value="1"/>
</dbReference>
<keyword evidence="2 6" id="KW-0732">Signal</keyword>
<keyword evidence="9" id="KW-1185">Reference proteome</keyword>
<dbReference type="SUPFAM" id="SSF52279">
    <property type="entry name" value="Beta-D-glucan exohydrolase, C-terminal domain"/>
    <property type="match status" value="1"/>
</dbReference>
<feature type="signal peptide" evidence="6">
    <location>
        <begin position="1"/>
        <end position="26"/>
    </location>
</feature>
<dbReference type="GO" id="GO:0046556">
    <property type="term" value="F:alpha-L-arabinofuranosidase activity"/>
    <property type="evidence" value="ECO:0007669"/>
    <property type="project" value="TreeGrafter"/>
</dbReference>
<evidence type="ECO:0000256" key="6">
    <source>
        <dbReference type="SAM" id="SignalP"/>
    </source>
</evidence>
<dbReference type="Gene3D" id="2.60.120.260">
    <property type="entry name" value="Galactose-binding domain-like"/>
    <property type="match status" value="1"/>
</dbReference>
<evidence type="ECO:0000259" key="7">
    <source>
        <dbReference type="PROSITE" id="PS51175"/>
    </source>
</evidence>
<dbReference type="InterPro" id="IPR008979">
    <property type="entry name" value="Galactose-bd-like_sf"/>
</dbReference>
<dbReference type="SMART" id="SM01217">
    <property type="entry name" value="Fn3_like"/>
    <property type="match status" value="1"/>
</dbReference>
<dbReference type="InterPro" id="IPR001764">
    <property type="entry name" value="Glyco_hydro_3_N"/>
</dbReference>
<dbReference type="Proteomes" id="UP000674234">
    <property type="component" value="Unassembled WGS sequence"/>
</dbReference>
<dbReference type="GO" id="GO:0030246">
    <property type="term" value="F:carbohydrate binding"/>
    <property type="evidence" value="ECO:0007669"/>
    <property type="project" value="InterPro"/>
</dbReference>
<organism evidence="8 9">
    <name type="scientific">Microbispora oryzae</name>
    <dbReference type="NCBI Taxonomy" id="2806554"/>
    <lineage>
        <taxon>Bacteria</taxon>
        <taxon>Bacillati</taxon>
        <taxon>Actinomycetota</taxon>
        <taxon>Actinomycetes</taxon>
        <taxon>Streptosporangiales</taxon>
        <taxon>Streptosporangiaceae</taxon>
        <taxon>Microbispora</taxon>
    </lineage>
</organism>
<dbReference type="CDD" id="cd23343">
    <property type="entry name" value="beta-trefoil_FSCN_BglX-like"/>
    <property type="match status" value="1"/>
</dbReference>
<dbReference type="InterPro" id="IPR013783">
    <property type="entry name" value="Ig-like_fold"/>
</dbReference>
<reference evidence="8" key="1">
    <citation type="submission" date="2021-02" db="EMBL/GenBank/DDBJ databases">
        <title>Draft genome sequence of Microbispora sp. RL4-1S isolated from rice leaves in Thailand.</title>
        <authorList>
            <person name="Muangham S."/>
            <person name="Duangmal K."/>
        </authorList>
    </citation>
    <scope>NUCLEOTIDE SEQUENCE</scope>
    <source>
        <strain evidence="8">RL4-1S</strain>
    </source>
</reference>
<dbReference type="SUPFAM" id="SSF49785">
    <property type="entry name" value="Galactose-binding domain-like"/>
    <property type="match status" value="1"/>
</dbReference>
<comment type="caution">
    <text evidence="8">The sequence shown here is derived from an EMBL/GenBank/DDBJ whole genome shotgun (WGS) entry which is preliminary data.</text>
</comment>
<proteinExistence type="inferred from homology"/>
<dbReference type="AlphaFoldDB" id="A0A940WJE3"/>
<evidence type="ECO:0000256" key="1">
    <source>
        <dbReference type="ARBA" id="ARBA00005336"/>
    </source>
</evidence>
<evidence type="ECO:0000313" key="9">
    <source>
        <dbReference type="Proteomes" id="UP000674234"/>
    </source>
</evidence>
<comment type="similarity">
    <text evidence="1">Belongs to the glycosyl hydrolase 3 family.</text>
</comment>
<comment type="function">
    <text evidence="4">Catalyzes the hydrolysis of a non-reducing terminal alpha-L-arabinopyranosidic linkage in ginsenoside Rb2 (alpha-L-arabinopyranosyl-(1-&gt;6)-alpha-D-glucopyranosyl) to release alpha-D-glucopyranosyl (Rd). It is not able to hydrolyze alpha-L-arabinofuranosyl-(1-&gt;6)-alpha-D-glucopyranosyl (Rc).</text>
</comment>
<dbReference type="SUPFAM" id="SSF51445">
    <property type="entry name" value="(Trans)glycosidases"/>
    <property type="match status" value="1"/>
</dbReference>
<protein>
    <recommendedName>
        <fullName evidence="5">Exo-alpha-(1-&gt;6)-L-arabinopyranosidase</fullName>
    </recommendedName>
</protein>
<gene>
    <name evidence="8" type="ORF">JOL79_22695</name>
</gene>
<dbReference type="Gene3D" id="2.60.40.10">
    <property type="entry name" value="Immunoglobulins"/>
    <property type="match status" value="1"/>
</dbReference>
<dbReference type="PANTHER" id="PTHR42721:SF3">
    <property type="entry name" value="BETA-D-XYLOSIDASE 5-RELATED"/>
    <property type="match status" value="1"/>
</dbReference>
<dbReference type="InterPro" id="IPR006584">
    <property type="entry name" value="Cellulose-bd_IV"/>
</dbReference>
<dbReference type="InterPro" id="IPR008999">
    <property type="entry name" value="Actin-crosslinking"/>
</dbReference>
<dbReference type="FunFam" id="2.60.40.10:FF:000495">
    <property type="entry name" value="Periplasmic beta-glucosidase"/>
    <property type="match status" value="1"/>
</dbReference>
<accession>A0A940WJE3</accession>
<dbReference type="SUPFAM" id="SSF50405">
    <property type="entry name" value="Actin-crosslinking proteins"/>
    <property type="match status" value="1"/>
</dbReference>
<dbReference type="InterPro" id="IPR036962">
    <property type="entry name" value="Glyco_hydro_3_N_sf"/>
</dbReference>
<evidence type="ECO:0000256" key="5">
    <source>
        <dbReference type="ARBA" id="ARBA00074219"/>
    </source>
</evidence>
<name>A0A940WJE3_9ACTN</name>
<dbReference type="PRINTS" id="PR00133">
    <property type="entry name" value="GLHYDRLASE3"/>
</dbReference>
<keyword evidence="3 8" id="KW-0378">Hydrolase</keyword>
<dbReference type="InterPro" id="IPR026891">
    <property type="entry name" value="Fn3-like"/>
</dbReference>
<dbReference type="Gene3D" id="3.40.50.1700">
    <property type="entry name" value="Glycoside hydrolase family 3 C-terminal domain"/>
    <property type="match status" value="1"/>
</dbReference>
<dbReference type="Gene3D" id="3.20.20.300">
    <property type="entry name" value="Glycoside hydrolase, family 3, N-terminal domain"/>
    <property type="match status" value="1"/>
</dbReference>